<keyword evidence="1 6" id="KW-0285">Flavoprotein</keyword>
<evidence type="ECO:0000256" key="4">
    <source>
        <dbReference type="ARBA" id="ARBA00023027"/>
    </source>
</evidence>
<dbReference type="EC" id="1.6.5.-" evidence="6"/>
<dbReference type="PANTHER" id="PTHR43741">
    <property type="entry name" value="FMN-DEPENDENT NADH-AZOREDUCTASE 1"/>
    <property type="match status" value="1"/>
</dbReference>
<evidence type="ECO:0000256" key="5">
    <source>
        <dbReference type="ARBA" id="ARBA00048542"/>
    </source>
</evidence>
<dbReference type="EMBL" id="QRAL01000066">
    <property type="protein sequence ID" value="RSU45931.1"/>
    <property type="molecule type" value="Genomic_DNA"/>
</dbReference>
<accession>A0A430BBK9</accession>
<dbReference type="InterPro" id="IPR023048">
    <property type="entry name" value="NADH:quinone_OxRdtase_FMN_depd"/>
</dbReference>
<feature type="binding site" evidence="6">
    <location>
        <position position="9"/>
    </location>
    <ligand>
        <name>FMN</name>
        <dbReference type="ChEBI" id="CHEBI:58210"/>
    </ligand>
</feature>
<evidence type="ECO:0000313" key="8">
    <source>
        <dbReference type="EMBL" id="RSU45931.1"/>
    </source>
</evidence>
<protein>
    <recommendedName>
        <fullName evidence="6">FMN dependent NADH:quinone oxidoreductase</fullName>
        <ecNumber evidence="6">1.6.5.-</ecNumber>
    </recommendedName>
    <alternativeName>
        <fullName evidence="6">Azo-dye reductase</fullName>
    </alternativeName>
    <alternativeName>
        <fullName evidence="6">FMN-dependent NADH-azo compound oxidoreductase</fullName>
    </alternativeName>
    <alternativeName>
        <fullName evidence="6">FMN-dependent NADH-azoreductase</fullName>
        <ecNumber evidence="6">1.7.1.17</ecNumber>
    </alternativeName>
</protein>
<comment type="caution">
    <text evidence="6">Lacks conserved residue(s) required for the propagation of feature annotation.</text>
</comment>
<evidence type="ECO:0000256" key="3">
    <source>
        <dbReference type="ARBA" id="ARBA00023002"/>
    </source>
</evidence>
<reference evidence="8 9" key="1">
    <citation type="submission" date="2018-07" db="EMBL/GenBank/DDBJ databases">
        <title>Genomic and Epidemiologic Investigation of an Indolent Hospital Outbreak.</title>
        <authorList>
            <person name="Johnson R.C."/>
            <person name="Deming C."/>
            <person name="Conlan S."/>
            <person name="Zellmer C.J."/>
            <person name="Michelin A.V."/>
            <person name="Lee-Lin S."/>
            <person name="Thomas P.J."/>
            <person name="Park M."/>
            <person name="Weingarten R.A."/>
            <person name="Less J."/>
            <person name="Dekker J.P."/>
            <person name="Frank K.M."/>
            <person name="Musser K.A."/>
            <person name="Mcquiston J.R."/>
            <person name="Henderson D.K."/>
            <person name="Lau A.F."/>
            <person name="Palmore T.N."/>
            <person name="Segre J.A."/>
        </authorList>
    </citation>
    <scope>NUCLEOTIDE SEQUENCE [LARGE SCALE GENOMIC DNA]</scope>
    <source>
        <strain evidence="8 9">SK-NIH.Env6_1116</strain>
    </source>
</reference>
<dbReference type="RefSeq" id="WP_126000240.1">
    <property type="nucleotide sequence ID" value="NZ_QRAL01000066.1"/>
</dbReference>
<dbReference type="Proteomes" id="UP000287401">
    <property type="component" value="Unassembled WGS sequence"/>
</dbReference>
<comment type="catalytic activity">
    <reaction evidence="5">
        <text>N,N-dimethyl-1,4-phenylenediamine + anthranilate + 2 NAD(+) = 2-(4-dimethylaminophenyl)diazenylbenzoate + 2 NADH + 2 H(+)</text>
        <dbReference type="Rhea" id="RHEA:55872"/>
        <dbReference type="ChEBI" id="CHEBI:15378"/>
        <dbReference type="ChEBI" id="CHEBI:15783"/>
        <dbReference type="ChEBI" id="CHEBI:16567"/>
        <dbReference type="ChEBI" id="CHEBI:57540"/>
        <dbReference type="ChEBI" id="CHEBI:57945"/>
        <dbReference type="ChEBI" id="CHEBI:71579"/>
        <dbReference type="EC" id="1.7.1.17"/>
    </reaction>
    <physiologicalReaction direction="right-to-left" evidence="5">
        <dbReference type="Rhea" id="RHEA:55874"/>
    </physiologicalReaction>
</comment>
<dbReference type="SUPFAM" id="SSF52218">
    <property type="entry name" value="Flavoproteins"/>
    <property type="match status" value="1"/>
</dbReference>
<evidence type="ECO:0000259" key="7">
    <source>
        <dbReference type="Pfam" id="PF02525"/>
    </source>
</evidence>
<keyword evidence="2 6" id="KW-0288">FMN</keyword>
<dbReference type="GO" id="GO:0016655">
    <property type="term" value="F:oxidoreductase activity, acting on NAD(P)H, quinone or similar compound as acceptor"/>
    <property type="evidence" value="ECO:0007669"/>
    <property type="project" value="InterPro"/>
</dbReference>
<keyword evidence="3 6" id="KW-0560">Oxidoreductase</keyword>
<dbReference type="Pfam" id="PF02525">
    <property type="entry name" value="Flavodoxin_2"/>
    <property type="match status" value="1"/>
</dbReference>
<evidence type="ECO:0000256" key="1">
    <source>
        <dbReference type="ARBA" id="ARBA00022630"/>
    </source>
</evidence>
<name>A0A430BBK9_SPHYA</name>
<feature type="binding site" evidence="6">
    <location>
        <begin position="94"/>
        <end position="97"/>
    </location>
    <ligand>
        <name>FMN</name>
        <dbReference type="ChEBI" id="CHEBI:58210"/>
    </ligand>
</feature>
<dbReference type="PANTHER" id="PTHR43741:SF4">
    <property type="entry name" value="FMN-DEPENDENT NADH:QUINONE OXIDOREDUCTASE"/>
    <property type="match status" value="1"/>
</dbReference>
<dbReference type="EC" id="1.7.1.17" evidence="6"/>
<feature type="domain" description="Flavodoxin-like fold" evidence="7">
    <location>
        <begin position="1"/>
        <end position="201"/>
    </location>
</feature>
<keyword evidence="4 6" id="KW-0520">NAD</keyword>
<dbReference type="AlphaFoldDB" id="A0A430BBK9"/>
<organism evidence="8 9">
    <name type="scientific">Sphingobium yanoikuyae</name>
    <name type="common">Sphingomonas yanoikuyae</name>
    <dbReference type="NCBI Taxonomy" id="13690"/>
    <lineage>
        <taxon>Bacteria</taxon>
        <taxon>Pseudomonadati</taxon>
        <taxon>Pseudomonadota</taxon>
        <taxon>Alphaproteobacteria</taxon>
        <taxon>Sphingomonadales</taxon>
        <taxon>Sphingomonadaceae</taxon>
        <taxon>Sphingobium</taxon>
    </lineage>
</organism>
<comment type="subunit">
    <text evidence="6">Homodimer.</text>
</comment>
<dbReference type="InterPro" id="IPR050104">
    <property type="entry name" value="FMN-dep_NADH:Q_OxRdtase_AzoR1"/>
</dbReference>
<comment type="catalytic activity">
    <reaction evidence="6">
        <text>2 a quinone + NADH + H(+) = 2 a 1,4-benzosemiquinone + NAD(+)</text>
        <dbReference type="Rhea" id="RHEA:65952"/>
        <dbReference type="ChEBI" id="CHEBI:15378"/>
        <dbReference type="ChEBI" id="CHEBI:57540"/>
        <dbReference type="ChEBI" id="CHEBI:57945"/>
        <dbReference type="ChEBI" id="CHEBI:132124"/>
        <dbReference type="ChEBI" id="CHEBI:134225"/>
    </reaction>
</comment>
<comment type="similarity">
    <text evidence="6">Belongs to the azoreductase type 1 family.</text>
</comment>
<dbReference type="GO" id="GO:0010181">
    <property type="term" value="F:FMN binding"/>
    <property type="evidence" value="ECO:0007669"/>
    <property type="project" value="UniProtKB-UniRule"/>
</dbReference>
<dbReference type="HAMAP" id="MF_01216">
    <property type="entry name" value="Azoreductase_type1"/>
    <property type="match status" value="1"/>
</dbReference>
<dbReference type="GO" id="GO:0009055">
    <property type="term" value="F:electron transfer activity"/>
    <property type="evidence" value="ECO:0007669"/>
    <property type="project" value="UniProtKB-UniRule"/>
</dbReference>
<comment type="function">
    <text evidence="6">Quinone reductase that provides resistance to thiol-specific stress caused by electrophilic quinones.</text>
</comment>
<evidence type="ECO:0000313" key="9">
    <source>
        <dbReference type="Proteomes" id="UP000287401"/>
    </source>
</evidence>
<dbReference type="InterPro" id="IPR003680">
    <property type="entry name" value="Flavodoxin_fold"/>
</dbReference>
<dbReference type="GO" id="GO:0016652">
    <property type="term" value="F:oxidoreductase activity, acting on NAD(P)H as acceptor"/>
    <property type="evidence" value="ECO:0007669"/>
    <property type="project" value="UniProtKB-UniRule"/>
</dbReference>
<gene>
    <name evidence="6" type="primary">azoR</name>
    <name evidence="8" type="ORF">DAH51_26675</name>
</gene>
<feature type="binding site" evidence="6">
    <location>
        <begin position="15"/>
        <end position="17"/>
    </location>
    <ligand>
        <name>FMN</name>
        <dbReference type="ChEBI" id="CHEBI:58210"/>
    </ligand>
</feature>
<comment type="cofactor">
    <cofactor evidence="6">
        <name>FMN</name>
        <dbReference type="ChEBI" id="CHEBI:58210"/>
    </cofactor>
    <text evidence="6">Binds 1 FMN per subunit.</text>
</comment>
<comment type="caution">
    <text evidence="8">The sequence shown here is derived from an EMBL/GenBank/DDBJ whole genome shotgun (WGS) entry which is preliminary data.</text>
</comment>
<dbReference type="Gene3D" id="3.40.50.360">
    <property type="match status" value="1"/>
</dbReference>
<proteinExistence type="inferred from homology"/>
<dbReference type="InterPro" id="IPR029039">
    <property type="entry name" value="Flavoprotein-like_sf"/>
</dbReference>
<evidence type="ECO:0000256" key="6">
    <source>
        <dbReference type="HAMAP-Rule" id="MF_01216"/>
    </source>
</evidence>
<sequence length="204" mass="21499">MTLLHIDSSILGDQSVSRALSAEIVSCQTSLHPEIEVVYRDLTIDPALHLSGAHMAAWQGAAVDDASLAADLAIGTAYLGELFAAEIIVIGAPMYNFSVPSQLKAWIDRIVVAGKTFSYTAEGQLQSLLPAGKKVIIASTRGNIYGPGTPTEALEHQESYLRGVFSFLGIGDVAIVRAEGIAFGEEAKQAAFAKAREQIAALAA</sequence>
<comment type="function">
    <text evidence="6">Also exhibits azoreductase activity. Catalyzes the reductive cleavage of the azo bond in aromatic azo compounds to the corresponding amines.</text>
</comment>
<evidence type="ECO:0000256" key="2">
    <source>
        <dbReference type="ARBA" id="ARBA00022643"/>
    </source>
</evidence>